<dbReference type="InterPro" id="IPR055834">
    <property type="entry name" value="DUF7411"/>
</dbReference>
<sequence length="211" mass="23676">MQKSLVISMKTKAHVLFSGGKDSSLSALLLEPFFDVRLVTCNFGILKTGPVAEDIAKELGFSHQILCPDIEILKTAAKTAKTDGFPNNAINYVHRQVLSLLAQNDEVSMIADGLRRDDRVPHVPLPEIQSFEDKNKVLYCSPLMGFGRAAINKMIESNLVITEEESAVLLKCDYEAELREYLYQDIGEEATHKLFPKSHKQSRVISRIRNE</sequence>
<evidence type="ECO:0008006" key="3">
    <source>
        <dbReference type="Google" id="ProtNLM"/>
    </source>
</evidence>
<accession>A0AA96ZVY7</accession>
<protein>
    <recommendedName>
        <fullName evidence="3">Alpha hydrolase</fullName>
    </recommendedName>
</protein>
<dbReference type="Pfam" id="PF24167">
    <property type="entry name" value="DUF7411"/>
    <property type="match status" value="1"/>
</dbReference>
<reference evidence="1 2" key="1">
    <citation type="submission" date="2023-07" db="EMBL/GenBank/DDBJ databases">
        <title>Closed genome sequence of Methanosarcinaceae archaeon Am2.</title>
        <authorList>
            <person name="Poehlein A."/>
            <person name="Protasov E."/>
            <person name="Platt K."/>
            <person name="Reeh H."/>
            <person name="Daniel R."/>
            <person name="Brune A."/>
        </authorList>
    </citation>
    <scope>NUCLEOTIDE SEQUENCE [LARGE SCALE GENOMIC DNA]</scope>
    <source>
        <strain evidence="1 2">Am2</strain>
    </source>
</reference>
<dbReference type="NCBIfam" id="NF011155">
    <property type="entry name" value="PRK14561.1"/>
    <property type="match status" value="1"/>
</dbReference>
<dbReference type="InterPro" id="IPR014729">
    <property type="entry name" value="Rossmann-like_a/b/a_fold"/>
</dbReference>
<evidence type="ECO:0000313" key="1">
    <source>
        <dbReference type="EMBL" id="WNY27229.1"/>
    </source>
</evidence>
<dbReference type="Proteomes" id="UP001304970">
    <property type="component" value="Chromosome"/>
</dbReference>
<keyword evidence="2" id="KW-1185">Reference proteome</keyword>
<dbReference type="AlphaFoldDB" id="A0AA96ZVY7"/>
<dbReference type="Gene3D" id="3.40.50.620">
    <property type="entry name" value="HUPs"/>
    <property type="match status" value="1"/>
</dbReference>
<gene>
    <name evidence="1" type="ORF">MsAm2_10210</name>
</gene>
<proteinExistence type="predicted"/>
<name>A0AA96ZVY7_9EURY</name>
<organism evidence="1 2">
    <name type="scientific">Methanolapillus ohkumae</name>
    <dbReference type="NCBI Taxonomy" id="3028298"/>
    <lineage>
        <taxon>Archaea</taxon>
        <taxon>Methanobacteriati</taxon>
        <taxon>Methanobacteriota</taxon>
        <taxon>Stenosarchaea group</taxon>
        <taxon>Methanomicrobia</taxon>
        <taxon>Methanosarcinales</taxon>
        <taxon>Methanosarcinaceae</taxon>
        <taxon>Methanolapillus</taxon>
    </lineage>
</organism>
<evidence type="ECO:0000313" key="2">
    <source>
        <dbReference type="Proteomes" id="UP001304970"/>
    </source>
</evidence>
<dbReference type="SUPFAM" id="SSF52402">
    <property type="entry name" value="Adenine nucleotide alpha hydrolases-like"/>
    <property type="match status" value="1"/>
</dbReference>
<dbReference type="EMBL" id="CP131061">
    <property type="protein sequence ID" value="WNY27229.1"/>
    <property type="molecule type" value="Genomic_DNA"/>
</dbReference>